<evidence type="ECO:0000313" key="1">
    <source>
        <dbReference type="EMBL" id="KRM11790.1"/>
    </source>
</evidence>
<reference evidence="1 2" key="1">
    <citation type="journal article" date="2015" name="Genome Announc.">
        <title>Expanding the biotechnology potential of lactobacilli through comparative genomics of 213 strains and associated genera.</title>
        <authorList>
            <person name="Sun Z."/>
            <person name="Harris H.M."/>
            <person name="McCann A."/>
            <person name="Guo C."/>
            <person name="Argimon S."/>
            <person name="Zhang W."/>
            <person name="Yang X."/>
            <person name="Jeffery I.B."/>
            <person name="Cooney J.C."/>
            <person name="Kagawa T.F."/>
            <person name="Liu W."/>
            <person name="Song Y."/>
            <person name="Salvetti E."/>
            <person name="Wrobel A."/>
            <person name="Rasinkangas P."/>
            <person name="Parkhill J."/>
            <person name="Rea M.C."/>
            <person name="O'Sullivan O."/>
            <person name="Ritari J."/>
            <person name="Douillard F.P."/>
            <person name="Paul Ross R."/>
            <person name="Yang R."/>
            <person name="Briner A.E."/>
            <person name="Felis G.E."/>
            <person name="de Vos W.M."/>
            <person name="Barrangou R."/>
            <person name="Klaenhammer T.R."/>
            <person name="Caufield P.W."/>
            <person name="Cui Y."/>
            <person name="Zhang H."/>
            <person name="O'Toole P.W."/>
        </authorList>
    </citation>
    <scope>NUCLEOTIDE SEQUENCE [LARGE SCALE GENOMIC DNA]</scope>
    <source>
        <strain evidence="1 2">DSM 17758</strain>
    </source>
</reference>
<comment type="caution">
    <text evidence="1">The sequence shown here is derived from an EMBL/GenBank/DDBJ whole genome shotgun (WGS) entry which is preliminary data.</text>
</comment>
<sequence length="148" mass="17633">MRTDTLSYKYHYQAKKVDLFRVLIREQLTYFRRSDPTIKALEPGTKIQTHLQTKLNKLETENTMVVKQIVTDELFQLETTQQGGVIVQTFKFEQDRHGRERLVYSEQNTFDQSRSQMNFMVMGGLYKFFYNRGIKKRMQYLDNLALSA</sequence>
<dbReference type="STRING" id="1423735.FC15_GL000824"/>
<dbReference type="RefSeq" id="WP_057823712.1">
    <property type="nucleotide sequence ID" value="NZ_AZFX01000023.1"/>
</dbReference>
<evidence type="ECO:0000313" key="2">
    <source>
        <dbReference type="Proteomes" id="UP000051315"/>
    </source>
</evidence>
<organism evidence="1 2">
    <name type="scientific">Lapidilactobacillus concavus DSM 17758</name>
    <dbReference type="NCBI Taxonomy" id="1423735"/>
    <lineage>
        <taxon>Bacteria</taxon>
        <taxon>Bacillati</taxon>
        <taxon>Bacillota</taxon>
        <taxon>Bacilli</taxon>
        <taxon>Lactobacillales</taxon>
        <taxon>Lactobacillaceae</taxon>
        <taxon>Lapidilactobacillus</taxon>
    </lineage>
</organism>
<dbReference type="EMBL" id="AZFX01000023">
    <property type="protein sequence ID" value="KRM11790.1"/>
    <property type="molecule type" value="Genomic_DNA"/>
</dbReference>
<gene>
    <name evidence="1" type="ORF">FC15_GL000824</name>
</gene>
<dbReference type="PATRIC" id="fig|1423735.3.peg.857"/>
<protein>
    <recommendedName>
        <fullName evidence="3">DUF3284 domain-containing protein</fullName>
    </recommendedName>
</protein>
<dbReference type="Proteomes" id="UP000051315">
    <property type="component" value="Unassembled WGS sequence"/>
</dbReference>
<evidence type="ECO:0008006" key="3">
    <source>
        <dbReference type="Google" id="ProtNLM"/>
    </source>
</evidence>
<dbReference type="Pfam" id="PF11687">
    <property type="entry name" value="DUF3284"/>
    <property type="match status" value="1"/>
</dbReference>
<name>A0A0R1W1T7_9LACO</name>
<accession>A0A0R1W1T7</accession>
<dbReference type="AlphaFoldDB" id="A0A0R1W1T7"/>
<proteinExistence type="predicted"/>
<dbReference type="InterPro" id="IPR021701">
    <property type="entry name" value="DUF3284"/>
</dbReference>
<dbReference type="OrthoDB" id="2186631at2"/>
<keyword evidence="2" id="KW-1185">Reference proteome</keyword>